<dbReference type="InterPro" id="IPR000719">
    <property type="entry name" value="Prot_kinase_dom"/>
</dbReference>
<keyword evidence="1 9" id="KW-0808">Transferase</keyword>
<keyword evidence="7" id="KW-0812">Transmembrane</keyword>
<dbReference type="InterPro" id="IPR011009">
    <property type="entry name" value="Kinase-like_dom_sf"/>
</dbReference>
<keyword evidence="4 5" id="KW-0067">ATP-binding</keyword>
<evidence type="ECO:0000313" key="10">
    <source>
        <dbReference type="Proteomes" id="UP001596972"/>
    </source>
</evidence>
<feature type="transmembrane region" description="Helical" evidence="7">
    <location>
        <begin position="436"/>
        <end position="458"/>
    </location>
</feature>
<dbReference type="EC" id="2.7.11.1" evidence="9"/>
<proteinExistence type="predicted"/>
<keyword evidence="10" id="KW-1185">Reference proteome</keyword>
<protein>
    <submittedName>
        <fullName evidence="9">Serine/threonine-protein kinase</fullName>
        <ecNumber evidence="9">2.7.11.1</ecNumber>
    </submittedName>
</protein>
<evidence type="ECO:0000259" key="8">
    <source>
        <dbReference type="PROSITE" id="PS50011"/>
    </source>
</evidence>
<dbReference type="EMBL" id="JBHTJA010000001">
    <property type="protein sequence ID" value="MFD0898953.1"/>
    <property type="molecule type" value="Genomic_DNA"/>
</dbReference>
<evidence type="ECO:0000256" key="1">
    <source>
        <dbReference type="ARBA" id="ARBA00022679"/>
    </source>
</evidence>
<keyword evidence="7" id="KW-0472">Membrane</keyword>
<comment type="caution">
    <text evidence="9">The sequence shown here is derived from an EMBL/GenBank/DDBJ whole genome shotgun (WGS) entry which is preliminary data.</text>
</comment>
<keyword evidence="7" id="KW-1133">Transmembrane helix</keyword>
<dbReference type="PROSITE" id="PS50011">
    <property type="entry name" value="PROTEIN_KINASE_DOM"/>
    <property type="match status" value="1"/>
</dbReference>
<evidence type="ECO:0000256" key="6">
    <source>
        <dbReference type="SAM" id="MobiDB-lite"/>
    </source>
</evidence>
<dbReference type="CDD" id="cd14014">
    <property type="entry name" value="STKc_PknB_like"/>
    <property type="match status" value="1"/>
</dbReference>
<feature type="domain" description="Protein kinase" evidence="8">
    <location>
        <begin position="15"/>
        <end position="274"/>
    </location>
</feature>
<organism evidence="9 10">
    <name type="scientific">Actinomadura sediminis</name>
    <dbReference type="NCBI Taxonomy" id="1038904"/>
    <lineage>
        <taxon>Bacteria</taxon>
        <taxon>Bacillati</taxon>
        <taxon>Actinomycetota</taxon>
        <taxon>Actinomycetes</taxon>
        <taxon>Streptosporangiales</taxon>
        <taxon>Thermomonosporaceae</taxon>
        <taxon>Actinomadura</taxon>
    </lineage>
</organism>
<dbReference type="SUPFAM" id="SSF56112">
    <property type="entry name" value="Protein kinase-like (PK-like)"/>
    <property type="match status" value="1"/>
</dbReference>
<evidence type="ECO:0000256" key="2">
    <source>
        <dbReference type="ARBA" id="ARBA00022741"/>
    </source>
</evidence>
<dbReference type="Gene3D" id="3.30.200.20">
    <property type="entry name" value="Phosphorylase Kinase, domain 1"/>
    <property type="match status" value="1"/>
</dbReference>
<dbReference type="PANTHER" id="PTHR43289">
    <property type="entry name" value="MITOGEN-ACTIVATED PROTEIN KINASE KINASE KINASE 20-RELATED"/>
    <property type="match status" value="1"/>
</dbReference>
<dbReference type="Gene3D" id="1.10.510.10">
    <property type="entry name" value="Transferase(Phosphotransferase) domain 1"/>
    <property type="match status" value="1"/>
</dbReference>
<dbReference type="InterPro" id="IPR008271">
    <property type="entry name" value="Ser/Thr_kinase_AS"/>
</dbReference>
<reference evidence="10" key="1">
    <citation type="journal article" date="2019" name="Int. J. Syst. Evol. Microbiol.">
        <title>The Global Catalogue of Microorganisms (GCM) 10K type strain sequencing project: providing services to taxonomists for standard genome sequencing and annotation.</title>
        <authorList>
            <consortium name="The Broad Institute Genomics Platform"/>
            <consortium name="The Broad Institute Genome Sequencing Center for Infectious Disease"/>
            <person name="Wu L."/>
            <person name="Ma J."/>
        </authorList>
    </citation>
    <scope>NUCLEOTIDE SEQUENCE [LARGE SCALE GENOMIC DNA]</scope>
    <source>
        <strain evidence="10">JCM 31202</strain>
    </source>
</reference>
<keyword evidence="3 9" id="KW-0418">Kinase</keyword>
<gene>
    <name evidence="9" type="ORF">ACFQ11_00910</name>
</gene>
<dbReference type="Pfam" id="PF00069">
    <property type="entry name" value="Pkinase"/>
    <property type="match status" value="1"/>
</dbReference>
<accession>A0ABW3EF96</accession>
<feature type="region of interest" description="Disordered" evidence="6">
    <location>
        <begin position="281"/>
        <end position="320"/>
    </location>
</feature>
<dbReference type="PANTHER" id="PTHR43289:SF34">
    <property type="entry name" value="SERINE_THREONINE-PROTEIN KINASE YBDM-RELATED"/>
    <property type="match status" value="1"/>
</dbReference>
<dbReference type="PROSITE" id="PS00107">
    <property type="entry name" value="PROTEIN_KINASE_ATP"/>
    <property type="match status" value="1"/>
</dbReference>
<evidence type="ECO:0000256" key="4">
    <source>
        <dbReference type="ARBA" id="ARBA00022840"/>
    </source>
</evidence>
<dbReference type="PROSITE" id="PS00108">
    <property type="entry name" value="PROTEIN_KINASE_ST"/>
    <property type="match status" value="1"/>
</dbReference>
<evidence type="ECO:0000256" key="5">
    <source>
        <dbReference type="PROSITE-ProRule" id="PRU10141"/>
    </source>
</evidence>
<dbReference type="Proteomes" id="UP001596972">
    <property type="component" value="Unassembled WGS sequence"/>
</dbReference>
<dbReference type="SMART" id="SM00220">
    <property type="entry name" value="S_TKc"/>
    <property type="match status" value="1"/>
</dbReference>
<evidence type="ECO:0000256" key="7">
    <source>
        <dbReference type="SAM" id="Phobius"/>
    </source>
</evidence>
<evidence type="ECO:0000256" key="3">
    <source>
        <dbReference type="ARBA" id="ARBA00022777"/>
    </source>
</evidence>
<name>A0ABW3EF96_9ACTN</name>
<feature type="binding site" evidence="5">
    <location>
        <position position="43"/>
    </location>
    <ligand>
        <name>ATP</name>
        <dbReference type="ChEBI" id="CHEBI:30616"/>
    </ligand>
</feature>
<evidence type="ECO:0000313" key="9">
    <source>
        <dbReference type="EMBL" id="MFD0898953.1"/>
    </source>
</evidence>
<keyword evidence="2 5" id="KW-0547">Nucleotide-binding</keyword>
<dbReference type="RefSeq" id="WP_378295747.1">
    <property type="nucleotide sequence ID" value="NZ_JBHTJA010000001.1"/>
</dbReference>
<dbReference type="GO" id="GO:0004674">
    <property type="term" value="F:protein serine/threonine kinase activity"/>
    <property type="evidence" value="ECO:0007669"/>
    <property type="project" value="UniProtKB-EC"/>
</dbReference>
<dbReference type="InterPro" id="IPR017441">
    <property type="entry name" value="Protein_kinase_ATP_BS"/>
</dbReference>
<sequence length="565" mass="59763">MEGLRPGDPRQVGPYRLESRLGGGGMGQVYLGRFRSGRPVAVKIVRPEFAGDAGFRRRFALEVEAARRVGGFFAAQVVDADPDADPPWLVTAYIPGPSLHAAVERHGPLPATALGVLGAGLAEGLAAVHACDLVHRDLKPSNVLLADDGPRVIDFGIARALDATAHTLTQGVVGTPSFMSPEQANGEAAGPPSDVFALGSVLVFAATGRGPFGAGPALAILRRVIDEEPDLTGLTGALRETVAACLAKDPDDRPTVAEVLDRLAAPAATATRWLPPEITTVIPEPDGSPPGGTGTGPHVPPPRREPRTGPAELTIGNLGPDDLDVIVDGTTLGTVRPGEHGTFTVDSGTRTVQAAAGRNHSAARRMRLDPDTTTRLAYDIPNGGQLPEPVTEATFTTNKLREAFDMGWKIATIAGGFSLLLWLAEMYLEDEALPKTLTPGAVLALSLLVGLVVGLLMIGHNHRLVLRSTGFTFEAGHWRRTTTEVAWEDVQQVSLIKHRLTAWKMVVWFKSGRTPPPGEEFQGGIVVGVGEIITQGKPAAGIRRALRWFAGDLYVDQPNPAPENS</sequence>